<dbReference type="InterPro" id="IPR003593">
    <property type="entry name" value="AAA+_ATPase"/>
</dbReference>
<protein>
    <submittedName>
        <fullName evidence="3">P-loop containing nucleoside triphosphate hydrolases superfamily protein</fullName>
    </submittedName>
</protein>
<dbReference type="SMART" id="SM00382">
    <property type="entry name" value="AAA"/>
    <property type="match status" value="1"/>
</dbReference>
<proteinExistence type="inferred from homology"/>
<organism evidence="3 4">
    <name type="scientific">Rhynchospora pubera</name>
    <dbReference type="NCBI Taxonomy" id="906938"/>
    <lineage>
        <taxon>Eukaryota</taxon>
        <taxon>Viridiplantae</taxon>
        <taxon>Streptophyta</taxon>
        <taxon>Embryophyta</taxon>
        <taxon>Tracheophyta</taxon>
        <taxon>Spermatophyta</taxon>
        <taxon>Magnoliopsida</taxon>
        <taxon>Liliopsida</taxon>
        <taxon>Poales</taxon>
        <taxon>Cyperaceae</taxon>
        <taxon>Cyperoideae</taxon>
        <taxon>Rhynchosporeae</taxon>
        <taxon>Rhynchospora</taxon>
    </lineage>
</organism>
<dbReference type="Gene3D" id="6.10.280.40">
    <property type="match status" value="1"/>
</dbReference>
<dbReference type="InterPro" id="IPR050747">
    <property type="entry name" value="Mitochondrial_chaperone_BCS1"/>
</dbReference>
<sequence length="272" mass="31028">MDPEKKEAIIKDLKMFREGKDYYKKIGKAWKRGYLLYGPPGTGKSSMIAAIANFLEYDVYDLELTAVKTNIELRKIFIETTDKSIIVIEDIDCSINVINKSKKMENRDEDEKEDMSKDDNGKLTLSGLVNFIDGLWSACGSERILIFTTNHLENIDPILIRTGRMDMHIEMSYCTFEAFKVLAKNYLGVEQHDSFGTIQTLLGEVNMTPADVAEGLLVKRSSNNDVGECLQNLILLLEDKKMVDGEAAQDKSRPVSIPFRHCFLFRFVQMER</sequence>
<name>A0AAV8FVC2_9POAL</name>
<dbReference type="Pfam" id="PF00004">
    <property type="entry name" value="AAA"/>
    <property type="match status" value="1"/>
</dbReference>
<dbReference type="Proteomes" id="UP001140206">
    <property type="component" value="Chromosome 2"/>
</dbReference>
<feature type="domain" description="AAA+ ATPase" evidence="2">
    <location>
        <begin position="30"/>
        <end position="175"/>
    </location>
</feature>
<dbReference type="EMBL" id="JAMFTS010000002">
    <property type="protein sequence ID" value="KAJ4797449.1"/>
    <property type="molecule type" value="Genomic_DNA"/>
</dbReference>
<evidence type="ECO:0000256" key="1">
    <source>
        <dbReference type="ARBA" id="ARBA00007448"/>
    </source>
</evidence>
<dbReference type="InterPro" id="IPR027417">
    <property type="entry name" value="P-loop_NTPase"/>
</dbReference>
<dbReference type="GO" id="GO:0005524">
    <property type="term" value="F:ATP binding"/>
    <property type="evidence" value="ECO:0007669"/>
    <property type="project" value="InterPro"/>
</dbReference>
<evidence type="ECO:0000313" key="3">
    <source>
        <dbReference type="EMBL" id="KAJ4797449.1"/>
    </source>
</evidence>
<dbReference type="Pfam" id="PF25568">
    <property type="entry name" value="AAA_lid_At3g28540"/>
    <property type="match status" value="1"/>
</dbReference>
<dbReference type="InterPro" id="IPR003959">
    <property type="entry name" value="ATPase_AAA_core"/>
</dbReference>
<evidence type="ECO:0000313" key="4">
    <source>
        <dbReference type="Proteomes" id="UP001140206"/>
    </source>
</evidence>
<dbReference type="PANTHER" id="PTHR23070">
    <property type="entry name" value="BCS1 AAA-TYPE ATPASE"/>
    <property type="match status" value="1"/>
</dbReference>
<keyword evidence="3" id="KW-0378">Hydrolase</keyword>
<dbReference type="CDD" id="cd19510">
    <property type="entry name" value="RecA-like_BCS1"/>
    <property type="match status" value="1"/>
</dbReference>
<evidence type="ECO:0000259" key="2">
    <source>
        <dbReference type="SMART" id="SM00382"/>
    </source>
</evidence>
<comment type="similarity">
    <text evidence="1">Belongs to the AAA ATPase family. BCS1 subfamily.</text>
</comment>
<reference evidence="3" key="1">
    <citation type="submission" date="2022-08" db="EMBL/GenBank/DDBJ databases">
        <authorList>
            <person name="Marques A."/>
        </authorList>
    </citation>
    <scope>NUCLEOTIDE SEQUENCE</scope>
    <source>
        <strain evidence="3">RhyPub2mFocal</strain>
        <tissue evidence="3">Leaves</tissue>
    </source>
</reference>
<comment type="caution">
    <text evidence="3">The sequence shown here is derived from an EMBL/GenBank/DDBJ whole genome shotgun (WGS) entry which is preliminary data.</text>
</comment>
<dbReference type="GO" id="GO:0016887">
    <property type="term" value="F:ATP hydrolysis activity"/>
    <property type="evidence" value="ECO:0007669"/>
    <property type="project" value="InterPro"/>
</dbReference>
<dbReference type="InterPro" id="IPR058017">
    <property type="entry name" value="At3g28540-like_C"/>
</dbReference>
<dbReference type="AlphaFoldDB" id="A0AAV8FVC2"/>
<keyword evidence="4" id="KW-1185">Reference proteome</keyword>
<gene>
    <name evidence="3" type="ORF">LUZ62_048695</name>
</gene>
<dbReference type="SUPFAM" id="SSF52540">
    <property type="entry name" value="P-loop containing nucleoside triphosphate hydrolases"/>
    <property type="match status" value="1"/>
</dbReference>
<accession>A0AAV8FVC2</accession>
<dbReference type="Gene3D" id="3.40.50.300">
    <property type="entry name" value="P-loop containing nucleotide triphosphate hydrolases"/>
    <property type="match status" value="1"/>
</dbReference>